<dbReference type="EMBL" id="JAVJAF010000001">
    <property type="protein sequence ID" value="MDR6232388.1"/>
    <property type="molecule type" value="Genomic_DNA"/>
</dbReference>
<dbReference type="Gene3D" id="3.20.20.450">
    <property type="entry name" value="EAL domain"/>
    <property type="match status" value="1"/>
</dbReference>
<evidence type="ECO:0000313" key="2">
    <source>
        <dbReference type="EMBL" id="MDR6232388.1"/>
    </source>
</evidence>
<feature type="domain" description="EAL" evidence="1">
    <location>
        <begin position="6"/>
        <end position="261"/>
    </location>
</feature>
<dbReference type="PANTHER" id="PTHR33121">
    <property type="entry name" value="CYCLIC DI-GMP PHOSPHODIESTERASE PDEF"/>
    <property type="match status" value="1"/>
</dbReference>
<gene>
    <name evidence="2" type="ORF">QE440_000129</name>
</gene>
<evidence type="ECO:0000313" key="3">
    <source>
        <dbReference type="Proteomes" id="UP001268036"/>
    </source>
</evidence>
<dbReference type="Pfam" id="PF00563">
    <property type="entry name" value="EAL"/>
    <property type="match status" value="1"/>
</dbReference>
<protein>
    <submittedName>
        <fullName evidence="2">EAL domain-containing protein (Putative c-di-GMP-specific phosphodiesterase class I)</fullName>
    </submittedName>
</protein>
<dbReference type="PANTHER" id="PTHR33121:SF70">
    <property type="entry name" value="SIGNALING PROTEIN YKOW"/>
    <property type="match status" value="1"/>
</dbReference>
<dbReference type="SMART" id="SM00052">
    <property type="entry name" value="EAL"/>
    <property type="match status" value="1"/>
</dbReference>
<dbReference type="PROSITE" id="PS50883">
    <property type="entry name" value="EAL"/>
    <property type="match status" value="1"/>
</dbReference>
<dbReference type="InterPro" id="IPR035919">
    <property type="entry name" value="EAL_sf"/>
</dbReference>
<comment type="caution">
    <text evidence="2">The sequence shown here is derived from an EMBL/GenBank/DDBJ whole genome shotgun (WGS) entry which is preliminary data.</text>
</comment>
<dbReference type="RefSeq" id="WP_309754167.1">
    <property type="nucleotide sequence ID" value="NZ_JAVJAF010000001.1"/>
</dbReference>
<organism evidence="2 3">
    <name type="scientific">Pseudomonas oryzihabitans</name>
    <dbReference type="NCBI Taxonomy" id="47885"/>
    <lineage>
        <taxon>Bacteria</taxon>
        <taxon>Pseudomonadati</taxon>
        <taxon>Pseudomonadota</taxon>
        <taxon>Gammaproteobacteria</taxon>
        <taxon>Pseudomonadales</taxon>
        <taxon>Pseudomonadaceae</taxon>
        <taxon>Pseudomonas</taxon>
    </lineage>
</organism>
<name>A0AAJ2BT08_9PSED</name>
<dbReference type="SUPFAM" id="SSF141868">
    <property type="entry name" value="EAL domain-like"/>
    <property type="match status" value="1"/>
</dbReference>
<proteinExistence type="predicted"/>
<dbReference type="CDD" id="cd01948">
    <property type="entry name" value="EAL"/>
    <property type="match status" value="1"/>
</dbReference>
<reference evidence="2" key="1">
    <citation type="submission" date="2023-08" db="EMBL/GenBank/DDBJ databases">
        <title>Functional and genomic diversity of the sorghum phyllosphere microbiome.</title>
        <authorList>
            <person name="Shade A."/>
        </authorList>
    </citation>
    <scope>NUCLEOTIDE SEQUENCE</scope>
    <source>
        <strain evidence="2">SORGH_AS_0201</strain>
    </source>
</reference>
<dbReference type="Proteomes" id="UP001268036">
    <property type="component" value="Unassembled WGS sequence"/>
</dbReference>
<dbReference type="GO" id="GO:0071111">
    <property type="term" value="F:cyclic-guanylate-specific phosphodiesterase activity"/>
    <property type="evidence" value="ECO:0007669"/>
    <property type="project" value="InterPro"/>
</dbReference>
<dbReference type="InterPro" id="IPR050706">
    <property type="entry name" value="Cyclic-di-GMP_PDE-like"/>
</dbReference>
<accession>A0AAJ2BT08</accession>
<dbReference type="InterPro" id="IPR001633">
    <property type="entry name" value="EAL_dom"/>
</dbReference>
<sequence length="285" mass="32093">MSNVLPFSSSASDIRVLQEAQPRAYAQPQVDLDNLQPTGFEILARWQHPERGLLFPHEVLPLLPSTQAHNQLTRNLIDQTLPLLHRLERAERPLSFAFNVLLEQLAHPDFADYLIQVGQAQHGVQLTLEVTEQAAPHAEPLMASCLANLQRVRDQGWKISQDDFGTGLSTYARLCALPVDELKIERHFIRSLGKDRQAEERIVRHLVELAQDLGLDCVAEGIEFAEQVHFLRDLGCPCGQGYLFGAPMPLAEVGSWYAHWRVPPTQPQTSQLSADSHAWSPAWQR</sequence>
<evidence type="ECO:0000259" key="1">
    <source>
        <dbReference type="PROSITE" id="PS50883"/>
    </source>
</evidence>
<dbReference type="AlphaFoldDB" id="A0AAJ2BT08"/>